<dbReference type="AlphaFoldDB" id="A0A1H2U322"/>
<sequence length="306" mass="33332">MSHATSLLPIAGLHHVTAISGAPQRNVDFYTGAIGQRLVKKTVNFDDPGTYHLYYGDYDANPGSILTFFPYVGAKPGRTGAGMARSFAYSIRPQDFDALADRLEGVSTRADRFGDKVLQVTDPDGQMLEFITDTHAAEAPGAFHSAALWSAAPEKTARILTEAFGYAEVGSERGEGGEWLRLALPDSGTGKIIDLWRADTALRAQPGAGTIHHIAFRASDNDNQDELREKLLSMGQQVTPRIDRQYFNAIYFREPGGVLFEVATDQPGFTIDEPLETLGTALKLPPQYEAQRAQIEAHLPPVKVSA</sequence>
<dbReference type="SUPFAM" id="SSF54593">
    <property type="entry name" value="Glyoxalase/Bleomycin resistance protein/Dihydroxybiphenyl dioxygenase"/>
    <property type="match status" value="1"/>
</dbReference>
<evidence type="ECO:0000313" key="2">
    <source>
        <dbReference type="EMBL" id="SDW50318.1"/>
    </source>
</evidence>
<dbReference type="RefSeq" id="WP_092885838.1">
    <property type="nucleotide sequence ID" value="NZ_CP061498.1"/>
</dbReference>
<protein>
    <submittedName>
        <fullName evidence="2">Glyoxalase family protein</fullName>
    </submittedName>
</protein>
<dbReference type="EMBL" id="FNOM01000002">
    <property type="protein sequence ID" value="SDW50318.1"/>
    <property type="molecule type" value="Genomic_DNA"/>
</dbReference>
<keyword evidence="3" id="KW-1185">Reference proteome</keyword>
<feature type="domain" description="VOC" evidence="1">
    <location>
        <begin position="142"/>
        <end position="265"/>
    </location>
</feature>
<dbReference type="Pfam" id="PF00903">
    <property type="entry name" value="Glyoxalase"/>
    <property type="match status" value="2"/>
</dbReference>
<dbReference type="PROSITE" id="PS51819">
    <property type="entry name" value="VOC"/>
    <property type="match status" value="2"/>
</dbReference>
<dbReference type="InterPro" id="IPR037523">
    <property type="entry name" value="VOC_core"/>
</dbReference>
<dbReference type="STRING" id="564137.SAMN04488238_102258"/>
<dbReference type="OrthoDB" id="9785698at2"/>
<dbReference type="Gene3D" id="3.10.180.10">
    <property type="entry name" value="2,3-Dihydroxybiphenyl 1,2-Dioxygenase, domain 1"/>
    <property type="match status" value="2"/>
</dbReference>
<organism evidence="2 3">
    <name type="scientific">Roseicitreum antarcticum</name>
    <dbReference type="NCBI Taxonomy" id="564137"/>
    <lineage>
        <taxon>Bacteria</taxon>
        <taxon>Pseudomonadati</taxon>
        <taxon>Pseudomonadota</taxon>
        <taxon>Alphaproteobacteria</taxon>
        <taxon>Rhodobacterales</taxon>
        <taxon>Paracoccaceae</taxon>
        <taxon>Roseicitreum</taxon>
    </lineage>
</organism>
<dbReference type="Proteomes" id="UP000198539">
    <property type="component" value="Unassembled WGS sequence"/>
</dbReference>
<dbReference type="InterPro" id="IPR052537">
    <property type="entry name" value="Extradiol_RC_dioxygenase"/>
</dbReference>
<reference evidence="2 3" key="1">
    <citation type="submission" date="2016-10" db="EMBL/GenBank/DDBJ databases">
        <authorList>
            <person name="de Groot N.N."/>
        </authorList>
    </citation>
    <scope>NUCLEOTIDE SEQUENCE [LARGE SCALE GENOMIC DNA]</scope>
    <source>
        <strain evidence="2 3">CGMCC 1.8894</strain>
    </source>
</reference>
<dbReference type="PANTHER" id="PTHR36110:SF2">
    <property type="entry name" value="RING-CLEAVING DIOXYGENASE MHQE-RELATED"/>
    <property type="match status" value="1"/>
</dbReference>
<dbReference type="CDD" id="cd08347">
    <property type="entry name" value="PcpA_C_like"/>
    <property type="match status" value="1"/>
</dbReference>
<feature type="domain" description="VOC" evidence="1">
    <location>
        <begin position="12"/>
        <end position="133"/>
    </location>
</feature>
<gene>
    <name evidence="2" type="ORF">SAMN04488238_102258</name>
</gene>
<name>A0A1H2U322_9RHOB</name>
<evidence type="ECO:0000313" key="3">
    <source>
        <dbReference type="Proteomes" id="UP000198539"/>
    </source>
</evidence>
<proteinExistence type="predicted"/>
<accession>A0A1H2U322</accession>
<dbReference type="PANTHER" id="PTHR36110">
    <property type="entry name" value="RING-CLEAVING DIOXYGENASE MHQE-RELATED"/>
    <property type="match status" value="1"/>
</dbReference>
<dbReference type="InterPro" id="IPR029068">
    <property type="entry name" value="Glyas_Bleomycin-R_OHBP_Dase"/>
</dbReference>
<dbReference type="InterPro" id="IPR004360">
    <property type="entry name" value="Glyas_Fos-R_dOase_dom"/>
</dbReference>
<evidence type="ECO:0000259" key="1">
    <source>
        <dbReference type="PROSITE" id="PS51819"/>
    </source>
</evidence>